<dbReference type="AlphaFoldDB" id="A0A979FTJ5"/>
<gene>
    <name evidence="4" type="primary">LOC108673493</name>
</gene>
<keyword evidence="3" id="KW-1185">Reference proteome</keyword>
<protein>
    <submittedName>
        <fullName evidence="4">Uncharacterized protein LOC108673493</fullName>
    </submittedName>
</protein>
<dbReference type="OrthoDB" id="28045at2759"/>
<accession>A0A979FTJ5</accession>
<evidence type="ECO:0000313" key="4">
    <source>
        <dbReference type="RefSeq" id="XP_047739445.1"/>
    </source>
</evidence>
<reference evidence="4" key="1">
    <citation type="submission" date="2025-08" db="UniProtKB">
        <authorList>
            <consortium name="RefSeq"/>
        </authorList>
    </citation>
    <scope>IDENTIFICATION</scope>
    <source>
        <tissue evidence="4">Whole organism</tissue>
    </source>
</reference>
<feature type="region of interest" description="Disordered" evidence="1">
    <location>
        <begin position="62"/>
        <end position="104"/>
    </location>
</feature>
<dbReference type="RefSeq" id="XP_047739445.1">
    <property type="nucleotide sequence ID" value="XM_047883489.1"/>
</dbReference>
<dbReference type="Proteomes" id="UP000694843">
    <property type="component" value="Unplaced"/>
</dbReference>
<name>A0A979FTJ5_HYAAZ</name>
<dbReference type="KEGG" id="hazt:108673493"/>
<evidence type="ECO:0000256" key="1">
    <source>
        <dbReference type="SAM" id="MobiDB-lite"/>
    </source>
</evidence>
<keyword evidence="2" id="KW-0732">Signal</keyword>
<feature type="signal peptide" evidence="2">
    <location>
        <begin position="1"/>
        <end position="24"/>
    </location>
</feature>
<proteinExistence type="predicted"/>
<sequence>MPMPVFILLHVADIFLVFPQNGRSLCRLSSSCPSLNVEGEEESTNPPCYFPWSEEFLLDARKGPADASRRRSWSGLSDTEKKRARQRSVSLSSFDSDGEEPFYDAEDAPNDRGLPIAVLGVPIAVLGVPIAVLGVPIAVLGVPTGWGVGCGCDAWW</sequence>
<feature type="chain" id="PRO_5036880090" evidence="2">
    <location>
        <begin position="25"/>
        <end position="156"/>
    </location>
</feature>
<organism evidence="3 4">
    <name type="scientific">Hyalella azteca</name>
    <name type="common">Amphipod</name>
    <dbReference type="NCBI Taxonomy" id="294128"/>
    <lineage>
        <taxon>Eukaryota</taxon>
        <taxon>Metazoa</taxon>
        <taxon>Ecdysozoa</taxon>
        <taxon>Arthropoda</taxon>
        <taxon>Crustacea</taxon>
        <taxon>Multicrustacea</taxon>
        <taxon>Malacostraca</taxon>
        <taxon>Eumalacostraca</taxon>
        <taxon>Peracarida</taxon>
        <taxon>Amphipoda</taxon>
        <taxon>Senticaudata</taxon>
        <taxon>Talitrida</taxon>
        <taxon>Talitroidea</taxon>
        <taxon>Hyalellidae</taxon>
        <taxon>Hyalella</taxon>
    </lineage>
</organism>
<dbReference type="GeneID" id="108673493"/>
<evidence type="ECO:0000256" key="2">
    <source>
        <dbReference type="SAM" id="SignalP"/>
    </source>
</evidence>
<evidence type="ECO:0000313" key="3">
    <source>
        <dbReference type="Proteomes" id="UP000694843"/>
    </source>
</evidence>